<dbReference type="SUPFAM" id="SSF46785">
    <property type="entry name" value="Winged helix' DNA-binding domain"/>
    <property type="match status" value="1"/>
</dbReference>
<sequence>MQLQDPLLLEQAQIFKALGHPSRLLIVETLRGGPRCVCELQALVGSDLSTVSKHLSVLRQAGIVTSEKKGTSIYYRLAMPCLERFLSCLCDIVEKRCAARQQILDDALRALRDERRAGK</sequence>
<dbReference type="Gene3D" id="1.10.10.10">
    <property type="entry name" value="Winged helix-like DNA-binding domain superfamily/Winged helix DNA-binding domain"/>
    <property type="match status" value="1"/>
</dbReference>
<evidence type="ECO:0000256" key="4">
    <source>
        <dbReference type="ARBA" id="ARBA00023163"/>
    </source>
</evidence>
<dbReference type="Proteomes" id="UP001165481">
    <property type="component" value="Unassembled WGS sequence"/>
</dbReference>
<dbReference type="Pfam" id="PF01022">
    <property type="entry name" value="HTH_5"/>
    <property type="match status" value="1"/>
</dbReference>
<evidence type="ECO:0000256" key="3">
    <source>
        <dbReference type="ARBA" id="ARBA00023125"/>
    </source>
</evidence>
<keyword evidence="4" id="KW-0804">Transcription</keyword>
<keyword evidence="1" id="KW-0059">Arsenical resistance</keyword>
<dbReference type="InterPro" id="IPR036390">
    <property type="entry name" value="WH_DNA-bd_sf"/>
</dbReference>
<dbReference type="RefSeq" id="WP_243377066.1">
    <property type="nucleotide sequence ID" value="NZ_JAKZJU020000001.1"/>
</dbReference>
<keyword evidence="3" id="KW-0238">DNA-binding</keyword>
<evidence type="ECO:0000256" key="2">
    <source>
        <dbReference type="ARBA" id="ARBA00023015"/>
    </source>
</evidence>
<dbReference type="PROSITE" id="PS50987">
    <property type="entry name" value="HTH_ARSR_2"/>
    <property type="match status" value="1"/>
</dbReference>
<keyword evidence="2" id="KW-0805">Transcription regulation</keyword>
<protein>
    <submittedName>
        <fullName evidence="6">Metalloregulator ArsR/SmtB family transcription factor</fullName>
    </submittedName>
</protein>
<organism evidence="6 7">
    <name type="scientific">Mesosutterella faecium</name>
    <dbReference type="NCBI Taxonomy" id="2925194"/>
    <lineage>
        <taxon>Bacteria</taxon>
        <taxon>Pseudomonadati</taxon>
        <taxon>Pseudomonadota</taxon>
        <taxon>Betaproteobacteria</taxon>
        <taxon>Burkholderiales</taxon>
        <taxon>Sutterellaceae</taxon>
        <taxon>Mesosutterella</taxon>
    </lineage>
</organism>
<feature type="domain" description="HTH arsR-type" evidence="5">
    <location>
        <begin position="3"/>
        <end position="97"/>
    </location>
</feature>
<evidence type="ECO:0000313" key="7">
    <source>
        <dbReference type="Proteomes" id="UP001165481"/>
    </source>
</evidence>
<dbReference type="InterPro" id="IPR051081">
    <property type="entry name" value="HTH_MetalResp_TranReg"/>
</dbReference>
<comment type="caution">
    <text evidence="6">The sequence shown here is derived from an EMBL/GenBank/DDBJ whole genome shotgun (WGS) entry which is preliminary data.</text>
</comment>
<keyword evidence="7" id="KW-1185">Reference proteome</keyword>
<dbReference type="InterPro" id="IPR011991">
    <property type="entry name" value="ArsR-like_HTH"/>
</dbReference>
<dbReference type="PANTHER" id="PTHR33154:SF18">
    <property type="entry name" value="ARSENICAL RESISTANCE OPERON REPRESSOR"/>
    <property type="match status" value="1"/>
</dbReference>
<evidence type="ECO:0000259" key="5">
    <source>
        <dbReference type="PROSITE" id="PS50987"/>
    </source>
</evidence>
<dbReference type="InterPro" id="IPR036388">
    <property type="entry name" value="WH-like_DNA-bd_sf"/>
</dbReference>
<dbReference type="CDD" id="cd00090">
    <property type="entry name" value="HTH_ARSR"/>
    <property type="match status" value="1"/>
</dbReference>
<dbReference type="PRINTS" id="PR00778">
    <property type="entry name" value="HTHARSR"/>
</dbReference>
<gene>
    <name evidence="6" type="ORF">MUN46_000530</name>
</gene>
<proteinExistence type="predicted"/>
<dbReference type="InterPro" id="IPR001845">
    <property type="entry name" value="HTH_ArsR_DNA-bd_dom"/>
</dbReference>
<dbReference type="SMART" id="SM00418">
    <property type="entry name" value="HTH_ARSR"/>
    <property type="match status" value="1"/>
</dbReference>
<dbReference type="NCBIfam" id="NF033788">
    <property type="entry name" value="HTH_metalloreg"/>
    <property type="match status" value="1"/>
</dbReference>
<name>A0ABT7IJ99_9BURK</name>
<accession>A0ABT7IJ99</accession>
<evidence type="ECO:0000313" key="6">
    <source>
        <dbReference type="EMBL" id="MDL2058448.1"/>
    </source>
</evidence>
<dbReference type="PANTHER" id="PTHR33154">
    <property type="entry name" value="TRANSCRIPTIONAL REGULATOR, ARSR FAMILY"/>
    <property type="match status" value="1"/>
</dbReference>
<evidence type="ECO:0000256" key="1">
    <source>
        <dbReference type="ARBA" id="ARBA00022849"/>
    </source>
</evidence>
<dbReference type="EMBL" id="JAKZJU020000001">
    <property type="protein sequence ID" value="MDL2058448.1"/>
    <property type="molecule type" value="Genomic_DNA"/>
</dbReference>
<reference evidence="6" key="1">
    <citation type="submission" date="2023-03" db="EMBL/GenBank/DDBJ databases">
        <title>Mesosutterella sp. nov. isolated from porcine feces.</title>
        <authorList>
            <person name="Yu S."/>
        </authorList>
    </citation>
    <scope>NUCLEOTIDE SEQUENCE</scope>
    <source>
        <strain evidence="6">AGMB02718</strain>
    </source>
</reference>